<evidence type="ECO:0000256" key="3">
    <source>
        <dbReference type="ARBA" id="ARBA00020422"/>
    </source>
</evidence>
<dbReference type="InterPro" id="IPR001020">
    <property type="entry name" value="PTS_HPr_His_P_site"/>
</dbReference>
<dbReference type="EMBL" id="CTRP01000003">
    <property type="protein sequence ID" value="CQR70987.1"/>
    <property type="molecule type" value="Genomic_DNA"/>
</dbReference>
<reference evidence="8" key="1">
    <citation type="submission" date="2015-03" db="EMBL/GenBank/DDBJ databases">
        <authorList>
            <person name="Nijsse Bart"/>
        </authorList>
    </citation>
    <scope>NUCLEOTIDE SEQUENCE [LARGE SCALE GENOMIC DNA]</scope>
</reference>
<gene>
    <name evidence="7" type="ORF">SpAn4DRAFT_1965</name>
</gene>
<dbReference type="PANTHER" id="PTHR33705">
    <property type="entry name" value="PHOSPHOCARRIER PROTEIN HPR"/>
    <property type="match status" value="1"/>
</dbReference>
<dbReference type="Gene3D" id="3.30.1340.10">
    <property type="entry name" value="HPr-like"/>
    <property type="match status" value="1"/>
</dbReference>
<keyword evidence="4" id="KW-0963">Cytoplasm</keyword>
<feature type="domain" description="HPr" evidence="6">
    <location>
        <begin position="1"/>
        <end position="88"/>
    </location>
</feature>
<dbReference type="InterPro" id="IPR050399">
    <property type="entry name" value="HPr"/>
</dbReference>
<dbReference type="PROSITE" id="PS00369">
    <property type="entry name" value="PTS_HPR_HIS"/>
    <property type="match status" value="1"/>
</dbReference>
<evidence type="ECO:0000256" key="5">
    <source>
        <dbReference type="ARBA" id="ARBA00022683"/>
    </source>
</evidence>
<organism evidence="7 8">
    <name type="scientific">Sporomusa ovata</name>
    <dbReference type="NCBI Taxonomy" id="2378"/>
    <lineage>
        <taxon>Bacteria</taxon>
        <taxon>Bacillati</taxon>
        <taxon>Bacillota</taxon>
        <taxon>Negativicutes</taxon>
        <taxon>Selenomonadales</taxon>
        <taxon>Sporomusaceae</taxon>
        <taxon>Sporomusa</taxon>
    </lineage>
</organism>
<proteinExistence type="predicted"/>
<comment type="function">
    <text evidence="1">General (non sugar-specific) component of the phosphoenolpyruvate-dependent sugar phosphotransferase system (sugar PTS). This major carbohydrate active-transport system catalyzes the phosphorylation of incoming sugar substrates concomitantly with their translocation across the cell membrane. The phosphoryl group from phosphoenolpyruvate (PEP) is transferred to the phosphoryl carrier protein HPr by enzyme I. Phospho-HPr then transfers it to the PTS EIIA domain.</text>
</comment>
<accession>A0A0U1KUA9</accession>
<evidence type="ECO:0000259" key="6">
    <source>
        <dbReference type="PROSITE" id="PS51350"/>
    </source>
</evidence>
<dbReference type="GO" id="GO:0016740">
    <property type="term" value="F:transferase activity"/>
    <property type="evidence" value="ECO:0007669"/>
    <property type="project" value="UniProtKB-KW"/>
</dbReference>
<dbReference type="SUPFAM" id="SSF55594">
    <property type="entry name" value="HPr-like"/>
    <property type="match status" value="1"/>
</dbReference>
<dbReference type="InterPro" id="IPR035895">
    <property type="entry name" value="HPr-like_sf"/>
</dbReference>
<evidence type="ECO:0000313" key="7">
    <source>
        <dbReference type="EMBL" id="CQR70987.1"/>
    </source>
</evidence>
<dbReference type="GO" id="GO:0009401">
    <property type="term" value="P:phosphoenolpyruvate-dependent sugar phosphotransferase system"/>
    <property type="evidence" value="ECO:0007669"/>
    <property type="project" value="UniProtKB-KW"/>
</dbReference>
<protein>
    <recommendedName>
        <fullName evidence="3">Phosphocarrier protein HPr</fullName>
    </recommendedName>
</protein>
<evidence type="ECO:0000256" key="4">
    <source>
        <dbReference type="ARBA" id="ARBA00022490"/>
    </source>
</evidence>
<dbReference type="Pfam" id="PF00381">
    <property type="entry name" value="PTS-HPr"/>
    <property type="match status" value="1"/>
</dbReference>
<comment type="subcellular location">
    <subcellularLocation>
        <location evidence="2">Cytoplasm</location>
    </subcellularLocation>
</comment>
<dbReference type="PRINTS" id="PR00107">
    <property type="entry name" value="PHOSPHOCPHPR"/>
</dbReference>
<keyword evidence="7" id="KW-0808">Transferase</keyword>
<dbReference type="PANTHER" id="PTHR33705:SF2">
    <property type="entry name" value="PHOSPHOCARRIER PROTEIN NPR"/>
    <property type="match status" value="1"/>
</dbReference>
<evidence type="ECO:0000256" key="1">
    <source>
        <dbReference type="ARBA" id="ARBA00003681"/>
    </source>
</evidence>
<dbReference type="RefSeq" id="WP_021169696.1">
    <property type="nucleotide sequence ID" value="NZ_CTRP01000003.1"/>
</dbReference>
<dbReference type="PROSITE" id="PS51350">
    <property type="entry name" value="PTS_HPR_DOM"/>
    <property type="match status" value="1"/>
</dbReference>
<dbReference type="InterPro" id="IPR000032">
    <property type="entry name" value="HPr-like"/>
</dbReference>
<evidence type="ECO:0000256" key="2">
    <source>
        <dbReference type="ARBA" id="ARBA00004496"/>
    </source>
</evidence>
<dbReference type="CDD" id="cd00367">
    <property type="entry name" value="PTS-HPr_like"/>
    <property type="match status" value="1"/>
</dbReference>
<dbReference type="AlphaFoldDB" id="A0A0U1KUA9"/>
<sequence length="88" mass="9310">MLEQTVTIVNKVGLHARPAALLVKTASGFPGEVLLVKDDKTYNAKSILAIMSAGIKQNDSIVVRINGEGEVQAMESVIALIKSGFGEN</sequence>
<dbReference type="GO" id="GO:0005737">
    <property type="term" value="C:cytoplasm"/>
    <property type="evidence" value="ECO:0007669"/>
    <property type="project" value="UniProtKB-SubCell"/>
</dbReference>
<evidence type="ECO:0000313" key="8">
    <source>
        <dbReference type="Proteomes" id="UP000049855"/>
    </source>
</evidence>
<dbReference type="Proteomes" id="UP000049855">
    <property type="component" value="Unassembled WGS sequence"/>
</dbReference>
<keyword evidence="8" id="KW-1185">Reference proteome</keyword>
<name>A0A0U1KUA9_9FIRM</name>
<dbReference type="NCBIfam" id="TIGR01003">
    <property type="entry name" value="PTS_HPr_family"/>
    <property type="match status" value="1"/>
</dbReference>
<keyword evidence="5" id="KW-0598">Phosphotransferase system</keyword>